<reference evidence="2" key="1">
    <citation type="journal article" date="2022" name="Mol. Ecol. Resour.">
        <title>The genomes of chicory, endive, great burdock and yacon provide insights into Asteraceae palaeo-polyploidization history and plant inulin production.</title>
        <authorList>
            <person name="Fan W."/>
            <person name="Wang S."/>
            <person name="Wang H."/>
            <person name="Wang A."/>
            <person name="Jiang F."/>
            <person name="Liu H."/>
            <person name="Zhao H."/>
            <person name="Xu D."/>
            <person name="Zhang Y."/>
        </authorList>
    </citation>
    <scope>NUCLEOTIDE SEQUENCE [LARGE SCALE GENOMIC DNA]</scope>
    <source>
        <strain evidence="2">cv. Yunnan</strain>
    </source>
</reference>
<dbReference type="EMBL" id="CM042019">
    <property type="protein sequence ID" value="KAI3824703.1"/>
    <property type="molecule type" value="Genomic_DNA"/>
</dbReference>
<dbReference type="Proteomes" id="UP001056120">
    <property type="component" value="Linkage Group LG02"/>
</dbReference>
<sequence length="88" mass="9978">MGKDEEDMKGEMEERVRNLEEEHTGSIRSVQLPLEDAEYDACHYDDDHSYFGGFGGINDKICCSGVVLGDILSKRKYIYRSELGSILI</sequence>
<name>A0ACB9JXM3_9ASTR</name>
<organism evidence="1 2">
    <name type="scientific">Smallanthus sonchifolius</name>
    <dbReference type="NCBI Taxonomy" id="185202"/>
    <lineage>
        <taxon>Eukaryota</taxon>
        <taxon>Viridiplantae</taxon>
        <taxon>Streptophyta</taxon>
        <taxon>Embryophyta</taxon>
        <taxon>Tracheophyta</taxon>
        <taxon>Spermatophyta</taxon>
        <taxon>Magnoliopsida</taxon>
        <taxon>eudicotyledons</taxon>
        <taxon>Gunneridae</taxon>
        <taxon>Pentapetalae</taxon>
        <taxon>asterids</taxon>
        <taxon>campanulids</taxon>
        <taxon>Asterales</taxon>
        <taxon>Asteraceae</taxon>
        <taxon>Asteroideae</taxon>
        <taxon>Heliantheae alliance</taxon>
        <taxon>Millerieae</taxon>
        <taxon>Smallanthus</taxon>
    </lineage>
</organism>
<evidence type="ECO:0000313" key="2">
    <source>
        <dbReference type="Proteomes" id="UP001056120"/>
    </source>
</evidence>
<comment type="caution">
    <text evidence="1">The sequence shown here is derived from an EMBL/GenBank/DDBJ whole genome shotgun (WGS) entry which is preliminary data.</text>
</comment>
<keyword evidence="2" id="KW-1185">Reference proteome</keyword>
<gene>
    <name evidence="1" type="ORF">L1987_06172</name>
</gene>
<reference evidence="1 2" key="2">
    <citation type="journal article" date="2022" name="Mol. Ecol. Resour.">
        <title>The genomes of chicory, endive, great burdock and yacon provide insights into Asteraceae paleo-polyploidization history and plant inulin production.</title>
        <authorList>
            <person name="Fan W."/>
            <person name="Wang S."/>
            <person name="Wang H."/>
            <person name="Wang A."/>
            <person name="Jiang F."/>
            <person name="Liu H."/>
            <person name="Zhao H."/>
            <person name="Xu D."/>
            <person name="Zhang Y."/>
        </authorList>
    </citation>
    <scope>NUCLEOTIDE SEQUENCE [LARGE SCALE GENOMIC DNA]</scope>
    <source>
        <strain evidence="2">cv. Yunnan</strain>
        <tissue evidence="1">Leaves</tissue>
    </source>
</reference>
<protein>
    <submittedName>
        <fullName evidence="1">Uncharacterized protein</fullName>
    </submittedName>
</protein>
<proteinExistence type="predicted"/>
<evidence type="ECO:0000313" key="1">
    <source>
        <dbReference type="EMBL" id="KAI3824703.1"/>
    </source>
</evidence>
<accession>A0ACB9JXM3</accession>